<gene>
    <name evidence="2" type="ORF">LF1_37410</name>
</gene>
<keyword evidence="1" id="KW-0472">Membrane</keyword>
<protein>
    <submittedName>
        <fullName evidence="2">Uncharacterized protein</fullName>
    </submittedName>
</protein>
<dbReference type="Proteomes" id="UP000322699">
    <property type="component" value="Unassembled WGS sequence"/>
</dbReference>
<keyword evidence="1" id="KW-1133">Transmembrane helix</keyword>
<dbReference type="AlphaFoldDB" id="A0A5B1CMQ6"/>
<reference evidence="2 3" key="1">
    <citation type="submission" date="2019-08" db="EMBL/GenBank/DDBJ databases">
        <title>Deep-cultivation of Planctomycetes and their phenomic and genomic characterization uncovers novel biology.</title>
        <authorList>
            <person name="Wiegand S."/>
            <person name="Jogler M."/>
            <person name="Boedeker C."/>
            <person name="Pinto D."/>
            <person name="Vollmers J."/>
            <person name="Rivas-Marin E."/>
            <person name="Kohn T."/>
            <person name="Peeters S.H."/>
            <person name="Heuer A."/>
            <person name="Rast P."/>
            <person name="Oberbeckmann S."/>
            <person name="Bunk B."/>
            <person name="Jeske O."/>
            <person name="Meyerdierks A."/>
            <person name="Storesund J.E."/>
            <person name="Kallscheuer N."/>
            <person name="Luecker S."/>
            <person name="Lage O.M."/>
            <person name="Pohl T."/>
            <person name="Merkel B.J."/>
            <person name="Hornburger P."/>
            <person name="Mueller R.-W."/>
            <person name="Bruemmer F."/>
            <person name="Labrenz M."/>
            <person name="Spormann A.M."/>
            <person name="Op Den Camp H."/>
            <person name="Overmann J."/>
            <person name="Amann R."/>
            <person name="Jetten M.S.M."/>
            <person name="Mascher T."/>
            <person name="Medema M.H."/>
            <person name="Devos D.P."/>
            <person name="Kaster A.-K."/>
            <person name="Ovreas L."/>
            <person name="Rohde M."/>
            <person name="Galperin M.Y."/>
            <person name="Jogler C."/>
        </authorList>
    </citation>
    <scope>NUCLEOTIDE SEQUENCE [LARGE SCALE GENOMIC DNA]</scope>
    <source>
        <strain evidence="2 3">LF1</strain>
    </source>
</reference>
<keyword evidence="1" id="KW-0812">Transmembrane</keyword>
<evidence type="ECO:0000313" key="2">
    <source>
        <dbReference type="EMBL" id="KAA1261195.1"/>
    </source>
</evidence>
<accession>A0A5B1CMQ6</accession>
<dbReference type="EMBL" id="VRLW01000001">
    <property type="protein sequence ID" value="KAA1261195.1"/>
    <property type="molecule type" value="Genomic_DNA"/>
</dbReference>
<evidence type="ECO:0000313" key="3">
    <source>
        <dbReference type="Proteomes" id="UP000322699"/>
    </source>
</evidence>
<feature type="transmembrane region" description="Helical" evidence="1">
    <location>
        <begin position="140"/>
        <end position="157"/>
    </location>
</feature>
<organism evidence="2 3">
    <name type="scientific">Rubripirellula obstinata</name>
    <dbReference type="NCBI Taxonomy" id="406547"/>
    <lineage>
        <taxon>Bacteria</taxon>
        <taxon>Pseudomonadati</taxon>
        <taxon>Planctomycetota</taxon>
        <taxon>Planctomycetia</taxon>
        <taxon>Pirellulales</taxon>
        <taxon>Pirellulaceae</taxon>
        <taxon>Rubripirellula</taxon>
    </lineage>
</organism>
<sequence length="170" mass="19690">MFHWQVDLEQQLAITKLAQRINRPLDIDSHREFVHQTLVNRQRLSGRFGTRRGGFASSPKLNFSNELATVDAIELMQTYGVPDGVRIDALRSYLRPTPHDQWSRLHSHSCVRVASLQRLQSLPDVRPIHWLDYFRYEQNLMMAVLFTLVCVFATLGASKDGSKEKRVEEN</sequence>
<proteinExistence type="predicted"/>
<comment type="caution">
    <text evidence="2">The sequence shown here is derived from an EMBL/GenBank/DDBJ whole genome shotgun (WGS) entry which is preliminary data.</text>
</comment>
<keyword evidence="3" id="KW-1185">Reference proteome</keyword>
<name>A0A5B1CMQ6_9BACT</name>
<evidence type="ECO:0000256" key="1">
    <source>
        <dbReference type="SAM" id="Phobius"/>
    </source>
</evidence>